<sequence>MPFLNEERTTRKDEIRRKGNGTREEEETACRRSHVLAARSIGPVCSSGACGPTMPTSGEPTATHFTPAIIFRARFHAAASISPLRRGPQISTDIRWK</sequence>
<gene>
    <name evidence="2" type="ORF">PUN28_009550</name>
</gene>
<dbReference type="Proteomes" id="UP001430953">
    <property type="component" value="Unassembled WGS sequence"/>
</dbReference>
<keyword evidence="3" id="KW-1185">Reference proteome</keyword>
<evidence type="ECO:0000313" key="3">
    <source>
        <dbReference type="Proteomes" id="UP001430953"/>
    </source>
</evidence>
<dbReference type="EMBL" id="JADYXP020000008">
    <property type="protein sequence ID" value="KAL0118989.1"/>
    <property type="molecule type" value="Genomic_DNA"/>
</dbReference>
<reference evidence="2 3" key="1">
    <citation type="submission" date="2023-03" db="EMBL/GenBank/DDBJ databases">
        <title>High recombination rates correlate with genetic variation in Cardiocondyla obscurior ants.</title>
        <authorList>
            <person name="Errbii M."/>
        </authorList>
    </citation>
    <scope>NUCLEOTIDE SEQUENCE [LARGE SCALE GENOMIC DNA]</scope>
    <source>
        <strain evidence="2">Alpha-2009</strain>
        <tissue evidence="2">Whole body</tissue>
    </source>
</reference>
<comment type="caution">
    <text evidence="2">The sequence shown here is derived from an EMBL/GenBank/DDBJ whole genome shotgun (WGS) entry which is preliminary data.</text>
</comment>
<evidence type="ECO:0000313" key="2">
    <source>
        <dbReference type="EMBL" id="KAL0118989.1"/>
    </source>
</evidence>
<feature type="compositionally biased region" description="Basic and acidic residues" evidence="1">
    <location>
        <begin position="1"/>
        <end position="23"/>
    </location>
</feature>
<protein>
    <submittedName>
        <fullName evidence="2">Uncharacterized protein</fullName>
    </submittedName>
</protein>
<evidence type="ECO:0000256" key="1">
    <source>
        <dbReference type="SAM" id="MobiDB-lite"/>
    </source>
</evidence>
<accession>A0AAW2FSP3</accession>
<proteinExistence type="predicted"/>
<dbReference type="AlphaFoldDB" id="A0AAW2FSP3"/>
<name>A0AAW2FSP3_9HYME</name>
<feature type="region of interest" description="Disordered" evidence="1">
    <location>
        <begin position="1"/>
        <end position="31"/>
    </location>
</feature>
<organism evidence="2 3">
    <name type="scientific">Cardiocondyla obscurior</name>
    <dbReference type="NCBI Taxonomy" id="286306"/>
    <lineage>
        <taxon>Eukaryota</taxon>
        <taxon>Metazoa</taxon>
        <taxon>Ecdysozoa</taxon>
        <taxon>Arthropoda</taxon>
        <taxon>Hexapoda</taxon>
        <taxon>Insecta</taxon>
        <taxon>Pterygota</taxon>
        <taxon>Neoptera</taxon>
        <taxon>Endopterygota</taxon>
        <taxon>Hymenoptera</taxon>
        <taxon>Apocrita</taxon>
        <taxon>Aculeata</taxon>
        <taxon>Formicoidea</taxon>
        <taxon>Formicidae</taxon>
        <taxon>Myrmicinae</taxon>
        <taxon>Cardiocondyla</taxon>
    </lineage>
</organism>